<dbReference type="AlphaFoldDB" id="A0AAD7Y4G1"/>
<protein>
    <submittedName>
        <fullName evidence="2">Uncharacterized protein</fullName>
    </submittedName>
</protein>
<name>A0AAD7Y4G1_9FUNG</name>
<proteinExistence type="predicted"/>
<feature type="compositionally biased region" description="Low complexity" evidence="1">
    <location>
        <begin position="342"/>
        <end position="353"/>
    </location>
</feature>
<gene>
    <name evidence="2" type="ORF">O0I10_000857</name>
</gene>
<dbReference type="RefSeq" id="XP_058348523.1">
    <property type="nucleotide sequence ID" value="XM_058480959.1"/>
</dbReference>
<reference evidence="2 3" key="1">
    <citation type="submission" date="2023-03" db="EMBL/GenBank/DDBJ databases">
        <title>Genome sequence of Lichtheimia ornata CBS 291.66.</title>
        <authorList>
            <person name="Mohabir J.T."/>
            <person name="Shea T.P."/>
            <person name="Kurbessoian T."/>
            <person name="Berby B."/>
            <person name="Fontaine J."/>
            <person name="Livny J."/>
            <person name="Gnirke A."/>
            <person name="Stajich J.E."/>
            <person name="Cuomo C.A."/>
        </authorList>
    </citation>
    <scope>NUCLEOTIDE SEQUENCE [LARGE SCALE GENOMIC DNA]</scope>
    <source>
        <strain evidence="2">CBS 291.66</strain>
    </source>
</reference>
<dbReference type="EMBL" id="JARTCD010000002">
    <property type="protein sequence ID" value="KAJ8663611.1"/>
    <property type="molecule type" value="Genomic_DNA"/>
</dbReference>
<keyword evidence="3" id="KW-1185">Reference proteome</keyword>
<organism evidence="2 3">
    <name type="scientific">Lichtheimia ornata</name>
    <dbReference type="NCBI Taxonomy" id="688661"/>
    <lineage>
        <taxon>Eukaryota</taxon>
        <taxon>Fungi</taxon>
        <taxon>Fungi incertae sedis</taxon>
        <taxon>Mucoromycota</taxon>
        <taxon>Mucoromycotina</taxon>
        <taxon>Mucoromycetes</taxon>
        <taxon>Mucorales</taxon>
        <taxon>Lichtheimiaceae</taxon>
        <taxon>Lichtheimia</taxon>
    </lineage>
</organism>
<dbReference type="Proteomes" id="UP001234581">
    <property type="component" value="Unassembled WGS sequence"/>
</dbReference>
<feature type="compositionally biased region" description="Polar residues" evidence="1">
    <location>
        <begin position="417"/>
        <end position="426"/>
    </location>
</feature>
<dbReference type="GeneID" id="83208277"/>
<evidence type="ECO:0000313" key="2">
    <source>
        <dbReference type="EMBL" id="KAJ8663611.1"/>
    </source>
</evidence>
<feature type="region of interest" description="Disordered" evidence="1">
    <location>
        <begin position="378"/>
        <end position="430"/>
    </location>
</feature>
<feature type="compositionally biased region" description="Low complexity" evidence="1">
    <location>
        <begin position="378"/>
        <end position="394"/>
    </location>
</feature>
<sequence>MMLTRDKLAQHNKHFADHGQYALDRIHAFVQEQCLLHDPNEPAVPHNPGPLTRIHLAKQRPKKCRSEGDKVTIESGDEECIQRYPAPTAACHMLEMRTRRRGLFNYGKSSAKAKTRRKPGVQDLVFSETAFLGHRQPHPSKSVSKRLNKKPASSYMSFEASSSKLYYMNSSHGKVEHEGNNTNSIRSMHKEIHGNQQHEQPSYSFGKTPVHYYHVEGGDDDDDELHGNYDGGMMESHPYQLYAAAAAAAPMVPDRDAQEQQNYEEYMQYYYYVDQHPNYYDAYEHQALPEPYDPADLQYAYYDNDAQDGYYYPTYYYSETHPYQQQSYDHAYYGDGEQGNYAQAQQQQQQQQQPAVEERWMPHAYTLVTLNDIPLVPQQQQQPHPGLRPVRLPTPLLPPTPKPTPQGHEKSPIDDVQTLSTGMSLSDKQDPVDKTIAFLQASTKKALQPDFSSLWKQRPLHR</sequence>
<comment type="caution">
    <text evidence="2">The sequence shown here is derived from an EMBL/GenBank/DDBJ whole genome shotgun (WGS) entry which is preliminary data.</text>
</comment>
<evidence type="ECO:0000313" key="3">
    <source>
        <dbReference type="Proteomes" id="UP001234581"/>
    </source>
</evidence>
<feature type="compositionally biased region" description="Pro residues" evidence="1">
    <location>
        <begin position="395"/>
        <end position="404"/>
    </location>
</feature>
<feature type="region of interest" description="Disordered" evidence="1">
    <location>
        <begin position="331"/>
        <end position="356"/>
    </location>
</feature>
<evidence type="ECO:0000256" key="1">
    <source>
        <dbReference type="SAM" id="MobiDB-lite"/>
    </source>
</evidence>
<accession>A0AAD7Y4G1</accession>